<comment type="caution">
    <text evidence="2">The sequence shown here is derived from an EMBL/GenBank/DDBJ whole genome shotgun (WGS) entry which is preliminary data.</text>
</comment>
<dbReference type="Proteomes" id="UP001162164">
    <property type="component" value="Unassembled WGS sequence"/>
</dbReference>
<keyword evidence="1" id="KW-0472">Membrane</keyword>
<keyword evidence="3" id="KW-1185">Reference proteome</keyword>
<evidence type="ECO:0000256" key="1">
    <source>
        <dbReference type="SAM" id="Phobius"/>
    </source>
</evidence>
<evidence type="ECO:0000313" key="3">
    <source>
        <dbReference type="Proteomes" id="UP001162164"/>
    </source>
</evidence>
<feature type="transmembrane region" description="Helical" evidence="1">
    <location>
        <begin position="6"/>
        <end position="27"/>
    </location>
</feature>
<accession>A0ABQ9ITQ0</accession>
<proteinExistence type="predicted"/>
<gene>
    <name evidence="2" type="ORF">NQ317_016789</name>
</gene>
<protein>
    <recommendedName>
        <fullName evidence="4">Secreted protein</fullName>
    </recommendedName>
</protein>
<keyword evidence="1" id="KW-0812">Transmembrane</keyword>
<dbReference type="EMBL" id="JAPWTJ010002596">
    <property type="protein sequence ID" value="KAJ8965517.1"/>
    <property type="molecule type" value="Genomic_DNA"/>
</dbReference>
<evidence type="ECO:0008006" key="4">
    <source>
        <dbReference type="Google" id="ProtNLM"/>
    </source>
</evidence>
<evidence type="ECO:0000313" key="2">
    <source>
        <dbReference type="EMBL" id="KAJ8965517.1"/>
    </source>
</evidence>
<keyword evidence="1" id="KW-1133">Transmembrane helix</keyword>
<reference evidence="2" key="1">
    <citation type="journal article" date="2023" name="Insect Mol. Biol.">
        <title>Genome sequencing provides insights into the evolution of gene families encoding plant cell wall-degrading enzymes in longhorned beetles.</title>
        <authorList>
            <person name="Shin N.R."/>
            <person name="Okamura Y."/>
            <person name="Kirsch R."/>
            <person name="Pauchet Y."/>
        </authorList>
    </citation>
    <scope>NUCLEOTIDE SEQUENCE</scope>
    <source>
        <strain evidence="2">MMC_N1</strain>
    </source>
</reference>
<organism evidence="2 3">
    <name type="scientific">Molorchus minor</name>
    <dbReference type="NCBI Taxonomy" id="1323400"/>
    <lineage>
        <taxon>Eukaryota</taxon>
        <taxon>Metazoa</taxon>
        <taxon>Ecdysozoa</taxon>
        <taxon>Arthropoda</taxon>
        <taxon>Hexapoda</taxon>
        <taxon>Insecta</taxon>
        <taxon>Pterygota</taxon>
        <taxon>Neoptera</taxon>
        <taxon>Endopterygota</taxon>
        <taxon>Coleoptera</taxon>
        <taxon>Polyphaga</taxon>
        <taxon>Cucujiformia</taxon>
        <taxon>Chrysomeloidea</taxon>
        <taxon>Cerambycidae</taxon>
        <taxon>Lamiinae</taxon>
        <taxon>Monochamini</taxon>
        <taxon>Molorchus</taxon>
    </lineage>
</organism>
<sequence length="127" mass="14173">MQVTFAFYEAFLFLVFLVNSCAVLRFCTSRYLIGGAIPAVPRPDLMVEYRRSNRRPGGNRMKEISNTITPNQGLVANNSKNIQGENQSLTCIYIYVSFGGVKCISSHSVESRWGDFDHNKGAKTANV</sequence>
<name>A0ABQ9ITQ0_9CUCU</name>